<dbReference type="InterPro" id="IPR017861">
    <property type="entry name" value="KAE1/TsaD"/>
</dbReference>
<reference evidence="8" key="1">
    <citation type="journal article" date="2014" name="Front. Microbiol.">
        <title>High frequency of phylogenetically diverse reductive dehalogenase-homologous genes in deep subseafloor sedimentary metagenomes.</title>
        <authorList>
            <person name="Kawai M."/>
            <person name="Futagami T."/>
            <person name="Toyoda A."/>
            <person name="Takaki Y."/>
            <person name="Nishi S."/>
            <person name="Hori S."/>
            <person name="Arai W."/>
            <person name="Tsubouchi T."/>
            <person name="Morono Y."/>
            <person name="Uchiyama I."/>
            <person name="Ito T."/>
            <person name="Fujiyama A."/>
            <person name="Inagaki F."/>
            <person name="Takami H."/>
        </authorList>
    </citation>
    <scope>NUCLEOTIDE SEQUENCE</scope>
    <source>
        <strain evidence="8">Expedition CK06-06</strain>
    </source>
</reference>
<evidence type="ECO:0000256" key="5">
    <source>
        <dbReference type="ARBA" id="ARBA00023315"/>
    </source>
</evidence>
<gene>
    <name evidence="8" type="ORF">S06H3_05997</name>
</gene>
<organism evidence="8">
    <name type="scientific">marine sediment metagenome</name>
    <dbReference type="NCBI Taxonomy" id="412755"/>
    <lineage>
        <taxon>unclassified sequences</taxon>
        <taxon>metagenomes</taxon>
        <taxon>ecological metagenomes</taxon>
    </lineage>
</organism>
<keyword evidence="2" id="KW-0808">Transferase</keyword>
<dbReference type="PRINTS" id="PR00789">
    <property type="entry name" value="OSIALOPTASE"/>
</dbReference>
<comment type="caution">
    <text evidence="8">The sequence shown here is derived from an EMBL/GenBank/DDBJ whole genome shotgun (WGS) entry which is preliminary data.</text>
</comment>
<feature type="non-terminal residue" evidence="8">
    <location>
        <position position="1"/>
    </location>
</feature>
<dbReference type="InterPro" id="IPR000905">
    <property type="entry name" value="Gcp-like_dom"/>
</dbReference>
<evidence type="ECO:0000259" key="7">
    <source>
        <dbReference type="Pfam" id="PF00814"/>
    </source>
</evidence>
<sequence length="169" mass="18846">TSIYLLNENDEFEILGLTLDDAAGEVLDKIARFLNLGYPGGPAIEKISINGNPDSYKLPRPMLDKGFNFSFSGLKTAVIYMVRKDKSLLSEEKLPDLAASFQKAVIDVLVKKTIRVAISYEVPIIALAGGVSSNSYLRSEMKERAYNHQLYLLYIYKKPGNLLNLLLVK</sequence>
<dbReference type="EC" id="2.3.1.234" evidence="1"/>
<dbReference type="SUPFAM" id="SSF53067">
    <property type="entry name" value="Actin-like ATPase domain"/>
    <property type="match status" value="1"/>
</dbReference>
<dbReference type="PANTHER" id="PTHR11735">
    <property type="entry name" value="TRNA N6-ADENOSINE THREONYLCARBAMOYLTRANSFERASE"/>
    <property type="match status" value="1"/>
</dbReference>
<name>X1J9R1_9ZZZZ</name>
<evidence type="ECO:0000256" key="3">
    <source>
        <dbReference type="ARBA" id="ARBA00022694"/>
    </source>
</evidence>
<keyword evidence="4" id="KW-0479">Metal-binding</keyword>
<evidence type="ECO:0000313" key="8">
    <source>
        <dbReference type="EMBL" id="GAH90712.1"/>
    </source>
</evidence>
<feature type="domain" description="Gcp-like" evidence="7">
    <location>
        <begin position="1"/>
        <end position="149"/>
    </location>
</feature>
<keyword evidence="3" id="KW-0819">tRNA processing</keyword>
<evidence type="ECO:0000256" key="6">
    <source>
        <dbReference type="ARBA" id="ARBA00048117"/>
    </source>
</evidence>
<dbReference type="GO" id="GO:0008033">
    <property type="term" value="P:tRNA processing"/>
    <property type="evidence" value="ECO:0007669"/>
    <property type="project" value="UniProtKB-KW"/>
</dbReference>
<evidence type="ECO:0000256" key="1">
    <source>
        <dbReference type="ARBA" id="ARBA00012156"/>
    </source>
</evidence>
<comment type="catalytic activity">
    <reaction evidence="6">
        <text>L-threonylcarbamoyladenylate + adenosine(37) in tRNA = N(6)-L-threonylcarbamoyladenosine(37) in tRNA + AMP + H(+)</text>
        <dbReference type="Rhea" id="RHEA:37059"/>
        <dbReference type="Rhea" id="RHEA-COMP:10162"/>
        <dbReference type="Rhea" id="RHEA-COMP:10163"/>
        <dbReference type="ChEBI" id="CHEBI:15378"/>
        <dbReference type="ChEBI" id="CHEBI:73682"/>
        <dbReference type="ChEBI" id="CHEBI:74411"/>
        <dbReference type="ChEBI" id="CHEBI:74418"/>
        <dbReference type="ChEBI" id="CHEBI:456215"/>
        <dbReference type="EC" id="2.3.1.234"/>
    </reaction>
</comment>
<protein>
    <recommendedName>
        <fullName evidence="1">N(6)-L-threonylcarbamoyladenine synthase</fullName>
        <ecNumber evidence="1">2.3.1.234</ecNumber>
    </recommendedName>
</protein>
<evidence type="ECO:0000256" key="2">
    <source>
        <dbReference type="ARBA" id="ARBA00022679"/>
    </source>
</evidence>
<dbReference type="AlphaFoldDB" id="X1J9R1"/>
<dbReference type="Gene3D" id="3.30.420.40">
    <property type="match status" value="1"/>
</dbReference>
<proteinExistence type="predicted"/>
<dbReference type="Pfam" id="PF00814">
    <property type="entry name" value="TsaD"/>
    <property type="match status" value="1"/>
</dbReference>
<accession>X1J9R1</accession>
<keyword evidence="5" id="KW-0012">Acyltransferase</keyword>
<evidence type="ECO:0000256" key="4">
    <source>
        <dbReference type="ARBA" id="ARBA00022723"/>
    </source>
</evidence>
<dbReference type="InterPro" id="IPR043129">
    <property type="entry name" value="ATPase_NBD"/>
</dbReference>
<dbReference type="PANTHER" id="PTHR11735:SF6">
    <property type="entry name" value="TRNA N6-ADENOSINE THREONYLCARBAMOYLTRANSFERASE, MITOCHONDRIAL"/>
    <property type="match status" value="1"/>
</dbReference>
<dbReference type="GO" id="GO:0046872">
    <property type="term" value="F:metal ion binding"/>
    <property type="evidence" value="ECO:0007669"/>
    <property type="project" value="UniProtKB-KW"/>
</dbReference>
<dbReference type="EMBL" id="BARV01002280">
    <property type="protein sequence ID" value="GAH90712.1"/>
    <property type="molecule type" value="Genomic_DNA"/>
</dbReference>
<dbReference type="GO" id="GO:0061711">
    <property type="term" value="F:tRNA N(6)-L-threonylcarbamoyladenine synthase activity"/>
    <property type="evidence" value="ECO:0007669"/>
    <property type="project" value="UniProtKB-EC"/>
</dbReference>